<feature type="transmembrane region" description="Helical" evidence="1">
    <location>
        <begin position="87"/>
        <end position="108"/>
    </location>
</feature>
<keyword evidence="1" id="KW-0812">Transmembrane</keyword>
<reference evidence="2" key="1">
    <citation type="journal article" date="2014" name="Gene">
        <title>Genome-guided analysis of transformation efficiency and carbon dioxide assimilation by Moorella thermoacetica Y72.</title>
        <authorList>
            <person name="Tsukahara K."/>
            <person name="Kita A."/>
            <person name="Nakashimada Y."/>
            <person name="Hoshino T."/>
            <person name="Murakami K."/>
        </authorList>
    </citation>
    <scope>NUCLEOTIDE SEQUENCE [LARGE SCALE GENOMIC DNA]</scope>
    <source>
        <strain evidence="2">Y72</strain>
    </source>
</reference>
<dbReference type="GO" id="GO:0022857">
    <property type="term" value="F:transmembrane transporter activity"/>
    <property type="evidence" value="ECO:0007669"/>
    <property type="project" value="InterPro"/>
</dbReference>
<dbReference type="EMBL" id="DF238840">
    <property type="protein sequence ID" value="GAF25960.1"/>
    <property type="molecule type" value="Genomic_DNA"/>
</dbReference>
<feature type="transmembrane region" description="Helical" evidence="1">
    <location>
        <begin position="120"/>
        <end position="142"/>
    </location>
</feature>
<keyword evidence="1" id="KW-0472">Membrane</keyword>
<accession>A0A0S6UDD2</accession>
<name>A0A0S6UDD2_NEOTH</name>
<feature type="transmembrane region" description="Helical" evidence="1">
    <location>
        <begin position="148"/>
        <end position="169"/>
    </location>
</feature>
<feature type="transmembrane region" description="Helical" evidence="1">
    <location>
        <begin position="176"/>
        <end position="199"/>
    </location>
</feature>
<dbReference type="Pfam" id="PF12822">
    <property type="entry name" value="ECF_trnsprt"/>
    <property type="match status" value="1"/>
</dbReference>
<dbReference type="RefSeq" id="WP_236713223.1">
    <property type="nucleotide sequence ID" value="NZ_DF238840.1"/>
</dbReference>
<evidence type="ECO:0000313" key="2">
    <source>
        <dbReference type="EMBL" id="GAF25960.1"/>
    </source>
</evidence>
<dbReference type="Proteomes" id="UP000063718">
    <property type="component" value="Unassembled WGS sequence"/>
</dbReference>
<dbReference type="AlphaFoldDB" id="A0A0S6UDD2"/>
<organism evidence="2">
    <name type="scientific">Moorella thermoacetica Y72</name>
    <dbReference type="NCBI Taxonomy" id="1325331"/>
    <lineage>
        <taxon>Bacteria</taxon>
        <taxon>Bacillati</taxon>
        <taxon>Bacillota</taxon>
        <taxon>Clostridia</taxon>
        <taxon>Neomoorellales</taxon>
        <taxon>Neomoorellaceae</taxon>
        <taxon>Neomoorella</taxon>
    </lineage>
</organism>
<gene>
    <name evidence="2" type="ORF">MTY_1297</name>
</gene>
<protein>
    <submittedName>
        <fullName evidence="2">Predicted membrane protein</fullName>
    </submittedName>
</protein>
<feature type="transmembrane region" description="Helical" evidence="1">
    <location>
        <begin position="57"/>
        <end position="75"/>
    </location>
</feature>
<evidence type="ECO:0000256" key="1">
    <source>
        <dbReference type="SAM" id="Phobius"/>
    </source>
</evidence>
<dbReference type="InterPro" id="IPR024529">
    <property type="entry name" value="ECF_trnsprt_substrate-spec"/>
</dbReference>
<dbReference type="Gene3D" id="1.10.1760.20">
    <property type="match status" value="1"/>
</dbReference>
<proteinExistence type="predicted"/>
<keyword evidence="1" id="KW-1133">Transmembrane helix</keyword>
<sequence length="220" mass="22828">MMVKSPAGRRLGTFCWGWPGPRIAADKLFYQEGEANMEKPAVSPSTGKASRWTARRLASLAMLIALSTVGANLKIPSITGTPAFDSFPGFLGALILGPADGALIAALGHLLTAFTAGFPLTLPIHLVIAAGMAAVVALFALFYRFSSWLGLAAGIALNGLLLPALFIPLPGFGKAFFLAMVVPLLIASALNIVLAATAFTSLRRVFPASYAAGRGKGEGK</sequence>